<dbReference type="RefSeq" id="WP_161743421.1">
    <property type="nucleotide sequence ID" value="NZ_JAAAMV010000007.1"/>
</dbReference>
<reference evidence="2 3" key="1">
    <citation type="submission" date="2020-01" db="EMBL/GenBank/DDBJ databases">
        <title>Paenibacillus soybeanensis sp. nov. isolated from the nodules of soybean (Glycine max(L.) Merr).</title>
        <authorList>
            <person name="Wang H."/>
        </authorList>
    </citation>
    <scope>NUCLEOTIDE SEQUENCE [LARGE SCALE GENOMIC DNA]</scope>
    <source>
        <strain evidence="2 3">T1</strain>
    </source>
</reference>
<dbReference type="Proteomes" id="UP000665561">
    <property type="component" value="Unassembled WGS sequence"/>
</dbReference>
<dbReference type="EMBL" id="JAAAMV010000007">
    <property type="protein sequence ID" value="NBD24631.1"/>
    <property type="molecule type" value="Genomic_DNA"/>
</dbReference>
<keyword evidence="3" id="KW-1185">Reference proteome</keyword>
<dbReference type="Pfam" id="PF01726">
    <property type="entry name" value="LexA_DNA_bind"/>
    <property type="match status" value="1"/>
</dbReference>
<feature type="domain" description="LexA repressor DNA-binding" evidence="1">
    <location>
        <begin position="3"/>
        <end position="64"/>
    </location>
</feature>
<dbReference type="InterPro" id="IPR036388">
    <property type="entry name" value="WH-like_DNA-bd_sf"/>
</dbReference>
<dbReference type="Gene3D" id="1.10.10.10">
    <property type="entry name" value="Winged helix-like DNA-binding domain superfamily/Winged helix DNA-binding domain"/>
    <property type="match status" value="1"/>
</dbReference>
<organism evidence="2 3">
    <name type="scientific">Paenibacillus glycinis</name>
    <dbReference type="NCBI Taxonomy" id="2697035"/>
    <lineage>
        <taxon>Bacteria</taxon>
        <taxon>Bacillati</taxon>
        <taxon>Bacillota</taxon>
        <taxon>Bacilli</taxon>
        <taxon>Bacillales</taxon>
        <taxon>Paenibacillaceae</taxon>
        <taxon>Paenibacillus</taxon>
    </lineage>
</organism>
<accession>A0ABW9XPR6</accession>
<comment type="caution">
    <text evidence="2">The sequence shown here is derived from an EMBL/GenBank/DDBJ whole genome shotgun (WGS) entry which is preliminary data.</text>
</comment>
<gene>
    <name evidence="2" type="ORF">GT019_12180</name>
</gene>
<name>A0ABW9XPR6_9BACL</name>
<protein>
    <submittedName>
        <fullName evidence="2">Transcriptional regulator</fullName>
    </submittedName>
</protein>
<evidence type="ECO:0000313" key="3">
    <source>
        <dbReference type="Proteomes" id="UP000665561"/>
    </source>
</evidence>
<dbReference type="SUPFAM" id="SSF46785">
    <property type="entry name" value="Winged helix' DNA-binding domain"/>
    <property type="match status" value="1"/>
</dbReference>
<dbReference type="InterPro" id="IPR036390">
    <property type="entry name" value="WH_DNA-bd_sf"/>
</dbReference>
<proteinExistence type="predicted"/>
<evidence type="ECO:0000313" key="2">
    <source>
        <dbReference type="EMBL" id="NBD24631.1"/>
    </source>
</evidence>
<sequence>MSLSQKSLEIACSILNYTAKRGMYPTVDEIRNFVGLRERATVYAHLNELQEEGVVDWENGESRTLKVLQTDYVAGEYDRLLKEKKNDYIYR</sequence>
<evidence type="ECO:0000259" key="1">
    <source>
        <dbReference type="Pfam" id="PF01726"/>
    </source>
</evidence>
<dbReference type="InterPro" id="IPR006199">
    <property type="entry name" value="LexA_DNA-bd_dom"/>
</dbReference>